<comment type="subunit">
    <text evidence="13 14">F-type ATPases have 2 components, F(1) - the catalytic core - and F(0) - the membrane proton channel. F(1) has five subunits: alpha(3), beta(3), gamma(1), delta(1), epsilon(1). F(0) has three main subunits: a(1), b(2) and c(10-14). The alpha and beta chains form an alternating ring which encloses part of the gamma chain. F(1) is attached to F(0) by a central stalk formed by the gamma and epsilon chains, while a peripheral stalk is formed by the delta and b chains.</text>
</comment>
<dbReference type="Proteomes" id="UP000027986">
    <property type="component" value="Chromosome"/>
</dbReference>
<evidence type="ECO:0000256" key="17">
    <source>
        <dbReference type="SAM" id="MobiDB-lite"/>
    </source>
</evidence>
<reference evidence="18 19" key="1">
    <citation type="submission" date="2014-07" db="EMBL/GenBank/DDBJ databases">
        <title>Genome Sequencing of Dermacoccus nishinomiyaensis.</title>
        <authorList>
            <person name="Hong K.W."/>
            <person name="Chan K.G."/>
        </authorList>
    </citation>
    <scope>NUCLEOTIDE SEQUENCE [LARGE SCALE GENOMIC DNA]</scope>
    <source>
        <strain evidence="18 19">M25</strain>
    </source>
</reference>
<evidence type="ECO:0000256" key="11">
    <source>
        <dbReference type="ARBA" id="ARBA00023310"/>
    </source>
</evidence>
<evidence type="ECO:0000256" key="14">
    <source>
        <dbReference type="HAMAP-Rule" id="MF_01398"/>
    </source>
</evidence>
<dbReference type="PANTHER" id="PTHR33445">
    <property type="entry name" value="ATP SYNTHASE SUBUNIT B', CHLOROPLASTIC"/>
    <property type="match status" value="1"/>
</dbReference>
<evidence type="ECO:0000256" key="2">
    <source>
        <dbReference type="ARBA" id="ARBA00005513"/>
    </source>
</evidence>
<dbReference type="GO" id="GO:0046961">
    <property type="term" value="F:proton-transporting ATPase activity, rotational mechanism"/>
    <property type="evidence" value="ECO:0007669"/>
    <property type="project" value="TreeGrafter"/>
</dbReference>
<dbReference type="InterPro" id="IPR002146">
    <property type="entry name" value="ATP_synth_b/b'su_bac/chlpt"/>
</dbReference>
<evidence type="ECO:0000256" key="1">
    <source>
        <dbReference type="ARBA" id="ARBA00004162"/>
    </source>
</evidence>
<evidence type="ECO:0000256" key="15">
    <source>
        <dbReference type="RuleBase" id="RU003848"/>
    </source>
</evidence>
<evidence type="ECO:0000313" key="19">
    <source>
        <dbReference type="Proteomes" id="UP000027986"/>
    </source>
</evidence>
<keyword evidence="11 14" id="KW-0066">ATP synthesis</keyword>
<dbReference type="Gene3D" id="1.20.5.620">
    <property type="entry name" value="F1F0 ATP synthase subunit B, membrane domain"/>
    <property type="match status" value="1"/>
</dbReference>
<dbReference type="OrthoDB" id="5243563at2"/>
<dbReference type="GO" id="GO:0005886">
    <property type="term" value="C:plasma membrane"/>
    <property type="evidence" value="ECO:0007669"/>
    <property type="project" value="UniProtKB-SubCell"/>
</dbReference>
<dbReference type="HAMAP" id="MF_01398">
    <property type="entry name" value="ATP_synth_b_bprime"/>
    <property type="match status" value="1"/>
</dbReference>
<comment type="similarity">
    <text evidence="2 14 15">Belongs to the ATPase B chain family.</text>
</comment>
<feature type="compositionally biased region" description="Low complexity" evidence="17">
    <location>
        <begin position="181"/>
        <end position="201"/>
    </location>
</feature>
<evidence type="ECO:0000256" key="10">
    <source>
        <dbReference type="ARBA" id="ARBA00023136"/>
    </source>
</evidence>
<keyword evidence="5 14" id="KW-0138">CF(0)</keyword>
<evidence type="ECO:0000256" key="3">
    <source>
        <dbReference type="ARBA" id="ARBA00022448"/>
    </source>
</evidence>
<keyword evidence="8 14" id="KW-1133">Transmembrane helix</keyword>
<evidence type="ECO:0000256" key="8">
    <source>
        <dbReference type="ARBA" id="ARBA00022989"/>
    </source>
</evidence>
<name>A0A075JGF8_9MICO</name>
<keyword evidence="3 14" id="KW-0813">Transport</keyword>
<dbReference type="RefSeq" id="WP_038567368.1">
    <property type="nucleotide sequence ID" value="NZ_CP008889.1"/>
</dbReference>
<evidence type="ECO:0000256" key="4">
    <source>
        <dbReference type="ARBA" id="ARBA00022475"/>
    </source>
</evidence>
<keyword evidence="9 14" id="KW-0406">Ion transport</keyword>
<dbReference type="GO" id="GO:0045259">
    <property type="term" value="C:proton-transporting ATP synthase complex"/>
    <property type="evidence" value="ECO:0007669"/>
    <property type="project" value="UniProtKB-KW"/>
</dbReference>
<dbReference type="InterPro" id="IPR050059">
    <property type="entry name" value="ATP_synthase_B_chain"/>
</dbReference>
<feature type="transmembrane region" description="Helical" evidence="14">
    <location>
        <begin position="20"/>
        <end position="37"/>
    </location>
</feature>
<keyword evidence="6 14" id="KW-0812">Transmembrane</keyword>
<dbReference type="NCBIfam" id="NF004412">
    <property type="entry name" value="PRK05759.1-3"/>
    <property type="match status" value="1"/>
</dbReference>
<comment type="function">
    <text evidence="12 14">F(1)F(0) ATP synthase produces ATP from ADP in the presence of a proton or sodium gradient. F-type ATPases consist of two structural domains, F(1) containing the extramembraneous catalytic core and F(0) containing the membrane proton channel, linked together by a central stalk and a peripheral stalk. During catalysis, ATP synthesis in the catalytic domain of F(1) is coupled via a rotary mechanism of the central stalk subunits to proton translocation.</text>
</comment>
<evidence type="ECO:0000256" key="7">
    <source>
        <dbReference type="ARBA" id="ARBA00022781"/>
    </source>
</evidence>
<evidence type="ECO:0000256" key="12">
    <source>
        <dbReference type="ARBA" id="ARBA00025198"/>
    </source>
</evidence>
<dbReference type="KEGG" id="dni:HX89_04830"/>
<comment type="function">
    <text evidence="14">Component of the F(0) channel, it forms part of the peripheral stalk, linking F(1) to F(0).</text>
</comment>
<keyword evidence="10 14" id="KW-0472">Membrane</keyword>
<keyword evidence="4 14" id="KW-1003">Cell membrane</keyword>
<keyword evidence="16" id="KW-0175">Coiled coil</keyword>
<dbReference type="eggNOG" id="COG0711">
    <property type="taxonomic scope" value="Bacteria"/>
</dbReference>
<dbReference type="Pfam" id="PF00430">
    <property type="entry name" value="ATP-synt_B"/>
    <property type="match status" value="1"/>
</dbReference>
<dbReference type="EMBL" id="CP008889">
    <property type="protein sequence ID" value="AIF40382.1"/>
    <property type="molecule type" value="Genomic_DNA"/>
</dbReference>
<dbReference type="CDD" id="cd06503">
    <property type="entry name" value="ATP-synt_Fo_b"/>
    <property type="match status" value="1"/>
</dbReference>
<evidence type="ECO:0000313" key="18">
    <source>
        <dbReference type="EMBL" id="AIF40382.1"/>
    </source>
</evidence>
<evidence type="ECO:0000256" key="5">
    <source>
        <dbReference type="ARBA" id="ARBA00022547"/>
    </source>
</evidence>
<evidence type="ECO:0000256" key="16">
    <source>
        <dbReference type="SAM" id="Coils"/>
    </source>
</evidence>
<dbReference type="InterPro" id="IPR028987">
    <property type="entry name" value="ATP_synth_B-like_membr_sf"/>
</dbReference>
<accession>A0A075JGF8</accession>
<dbReference type="PANTHER" id="PTHR33445:SF1">
    <property type="entry name" value="ATP SYNTHASE SUBUNIT B"/>
    <property type="match status" value="1"/>
</dbReference>
<dbReference type="InterPro" id="IPR005864">
    <property type="entry name" value="ATP_synth_F0_bsu_bac"/>
</dbReference>
<comment type="subcellular location">
    <subcellularLocation>
        <location evidence="1 14">Cell membrane</location>
        <topology evidence="1 14">Single-pass membrane protein</topology>
    </subcellularLocation>
</comment>
<evidence type="ECO:0000256" key="13">
    <source>
        <dbReference type="ARBA" id="ARBA00025830"/>
    </source>
</evidence>
<keyword evidence="7 14" id="KW-0375">Hydrogen ion transport</keyword>
<gene>
    <name evidence="14" type="primary">atpF</name>
    <name evidence="18" type="ORF">HX89_04830</name>
</gene>
<protein>
    <recommendedName>
        <fullName evidence="14">ATP synthase subunit b</fullName>
    </recommendedName>
    <alternativeName>
        <fullName evidence="14">ATP synthase F(0) sector subunit b</fullName>
    </alternativeName>
    <alternativeName>
        <fullName evidence="14">ATPase subunit I</fullName>
    </alternativeName>
    <alternativeName>
        <fullName evidence="14">F-type ATPase subunit b</fullName>
        <shortName evidence="14">F-ATPase subunit b</shortName>
    </alternativeName>
</protein>
<evidence type="ECO:0000256" key="9">
    <source>
        <dbReference type="ARBA" id="ARBA00023065"/>
    </source>
</evidence>
<sequence length="201" mass="21563">MFLASEGAGWPEKLPLLPHPAEMIIGLIAFAILYWLYKTKVVPNMERMYAERTASIEGGIAKAEEAQKEAAAAKQQYESQLADARAEAAKIREDARAQGAAIIAESREQAGAEAARITENATKQIAAERQQAFVQLRSEVGGLSTELASRIVGESLHDEARQKGIVDRFLAELEVGKVRPESATAGSEAAASSAGSRRVEA</sequence>
<keyword evidence="19" id="KW-1185">Reference proteome</keyword>
<proteinExistence type="inferred from homology"/>
<feature type="region of interest" description="Disordered" evidence="17">
    <location>
        <begin position="180"/>
        <end position="201"/>
    </location>
</feature>
<evidence type="ECO:0000256" key="6">
    <source>
        <dbReference type="ARBA" id="ARBA00022692"/>
    </source>
</evidence>
<dbReference type="GO" id="GO:0046933">
    <property type="term" value="F:proton-transporting ATP synthase activity, rotational mechanism"/>
    <property type="evidence" value="ECO:0007669"/>
    <property type="project" value="UniProtKB-UniRule"/>
</dbReference>
<dbReference type="AlphaFoldDB" id="A0A075JGF8"/>
<dbReference type="GeneID" id="41840516"/>
<feature type="coiled-coil region" evidence="16">
    <location>
        <begin position="56"/>
        <end position="94"/>
    </location>
</feature>
<dbReference type="HOGENOM" id="CLU_079215_5_1_11"/>
<dbReference type="NCBIfam" id="TIGR01144">
    <property type="entry name" value="ATP_synt_b"/>
    <property type="match status" value="1"/>
</dbReference>
<dbReference type="SUPFAM" id="SSF81573">
    <property type="entry name" value="F1F0 ATP synthase subunit B, membrane domain"/>
    <property type="match status" value="1"/>
</dbReference>
<organism evidence="18 19">
    <name type="scientific">Dermacoccus nishinomiyaensis</name>
    <dbReference type="NCBI Taxonomy" id="1274"/>
    <lineage>
        <taxon>Bacteria</taxon>
        <taxon>Bacillati</taxon>
        <taxon>Actinomycetota</taxon>
        <taxon>Actinomycetes</taxon>
        <taxon>Micrococcales</taxon>
        <taxon>Dermacoccaceae</taxon>
        <taxon>Dermacoccus</taxon>
    </lineage>
</organism>